<accession>A0ABX0F399</accession>
<proteinExistence type="predicted"/>
<dbReference type="Pfam" id="PF02979">
    <property type="entry name" value="NHase_alpha"/>
    <property type="match status" value="1"/>
</dbReference>
<comment type="caution">
    <text evidence="3">The sequence shown here is derived from an EMBL/GenBank/DDBJ whole genome shotgun (WGS) entry which is preliminary data.</text>
</comment>
<evidence type="ECO:0000256" key="1">
    <source>
        <dbReference type="ARBA" id="ARBA00022723"/>
    </source>
</evidence>
<dbReference type="NCBIfam" id="TIGR03793">
    <property type="entry name" value="leader_NHLP"/>
    <property type="match status" value="1"/>
</dbReference>
<dbReference type="InterPro" id="IPR022513">
    <property type="entry name" value="TOMM_pelo"/>
</dbReference>
<feature type="domain" description="Nitrile hydratase alpha/Thiocyanate hydrolase gamma" evidence="2">
    <location>
        <begin position="11"/>
        <end position="67"/>
    </location>
</feature>
<dbReference type="Proteomes" id="UP000800303">
    <property type="component" value="Unassembled WGS sequence"/>
</dbReference>
<keyword evidence="4" id="KW-1185">Reference proteome</keyword>
<name>A0ABX0F399_9BACL</name>
<dbReference type="InterPro" id="IPR004232">
    <property type="entry name" value="CN_Hdrtase_a/SCN_Hdrlase_g"/>
</dbReference>
<dbReference type="EMBL" id="JAAFGS010000002">
    <property type="protein sequence ID" value="NGZ74905.1"/>
    <property type="molecule type" value="Genomic_DNA"/>
</dbReference>
<protein>
    <submittedName>
        <fullName evidence="3">NHLP leader peptide family natural product</fullName>
    </submittedName>
</protein>
<reference evidence="3 4" key="1">
    <citation type="submission" date="2020-01" db="EMBL/GenBank/DDBJ databases">
        <title>Polyphasic characterisation and genomic insights into a novel alkali tolerant bacterium VR-M41.</title>
        <authorList>
            <person name="Vemuluri V.R."/>
        </authorList>
    </citation>
    <scope>NUCLEOTIDE SEQUENCE [LARGE SCALE GENOMIC DNA]</scope>
    <source>
        <strain evidence="3 4">VR-M41</strain>
    </source>
</reference>
<keyword evidence="1" id="KW-0479">Metal-binding</keyword>
<evidence type="ECO:0000259" key="2">
    <source>
        <dbReference type="Pfam" id="PF02979"/>
    </source>
</evidence>
<gene>
    <name evidence="3" type="ORF">GYN08_06200</name>
</gene>
<evidence type="ECO:0000313" key="4">
    <source>
        <dbReference type="Proteomes" id="UP000800303"/>
    </source>
</evidence>
<dbReference type="RefSeq" id="WP_166273237.1">
    <property type="nucleotide sequence ID" value="NZ_JAAFGS010000002.1"/>
</dbReference>
<evidence type="ECO:0000313" key="3">
    <source>
        <dbReference type="EMBL" id="NGZ74905.1"/>
    </source>
</evidence>
<sequence>MISMTNLTREAALKTQVIQKAWEDPEFRARLLADAKAALRDAFGVELPDGVKLTAVEETAQHFYLVVPPHPSAVIPQADRISIEPAAMWGTGG</sequence>
<organism evidence="3 4">
    <name type="scientific">Saccharibacillus alkalitolerans</name>
    <dbReference type="NCBI Taxonomy" id="2705290"/>
    <lineage>
        <taxon>Bacteria</taxon>
        <taxon>Bacillati</taxon>
        <taxon>Bacillota</taxon>
        <taxon>Bacilli</taxon>
        <taxon>Bacillales</taxon>
        <taxon>Paenibacillaceae</taxon>
        <taxon>Saccharibacillus</taxon>
    </lineage>
</organism>
<dbReference type="Gene3D" id="3.90.330.10">
    <property type="entry name" value="Nitrile hydratase alpha /Thiocyanate hydrolase gamma"/>
    <property type="match status" value="2"/>
</dbReference>
<dbReference type="SUPFAM" id="SSF56209">
    <property type="entry name" value="Nitrile hydratase alpha chain"/>
    <property type="match status" value="1"/>
</dbReference>
<dbReference type="InterPro" id="IPR036648">
    <property type="entry name" value="CN_Hdrase_a/SCN_Hdrase_g_sf"/>
</dbReference>